<keyword evidence="2" id="KW-1185">Reference proteome</keyword>
<comment type="caution">
    <text evidence="1">The sequence shown here is derived from an EMBL/GenBank/DDBJ whole genome shotgun (WGS) entry which is preliminary data.</text>
</comment>
<dbReference type="EMBL" id="RCUV01000009">
    <property type="protein sequence ID" value="RLP70795.1"/>
    <property type="molecule type" value="Genomic_DNA"/>
</dbReference>
<organism evidence="1 2">
    <name type="scientific">Mycetocola manganoxydans</name>
    <dbReference type="NCBI Taxonomy" id="699879"/>
    <lineage>
        <taxon>Bacteria</taxon>
        <taxon>Bacillati</taxon>
        <taxon>Actinomycetota</taxon>
        <taxon>Actinomycetes</taxon>
        <taxon>Micrococcales</taxon>
        <taxon>Microbacteriaceae</taxon>
        <taxon>Mycetocola</taxon>
    </lineage>
</organism>
<reference evidence="1 2" key="1">
    <citation type="submission" date="2018-10" db="EMBL/GenBank/DDBJ databases">
        <authorList>
            <person name="Li J."/>
        </authorList>
    </citation>
    <scope>NUCLEOTIDE SEQUENCE [LARGE SCALE GENOMIC DNA]</scope>
    <source>
        <strain evidence="1 2">CCTCC AB209002</strain>
    </source>
</reference>
<evidence type="ECO:0000313" key="1">
    <source>
        <dbReference type="EMBL" id="RLP70795.1"/>
    </source>
</evidence>
<dbReference type="RefSeq" id="WP_121673155.1">
    <property type="nucleotide sequence ID" value="NZ_BMXM01000006.1"/>
</dbReference>
<accession>A0A3L6ZT27</accession>
<dbReference type="PROSITE" id="PS51257">
    <property type="entry name" value="PROKAR_LIPOPROTEIN"/>
    <property type="match status" value="1"/>
</dbReference>
<dbReference type="OrthoDB" id="3784033at2"/>
<dbReference type="Proteomes" id="UP000270299">
    <property type="component" value="Unassembled WGS sequence"/>
</dbReference>
<gene>
    <name evidence="1" type="ORF">D9V29_09930</name>
</gene>
<proteinExistence type="predicted"/>
<dbReference type="AlphaFoldDB" id="A0A3L6ZT27"/>
<protein>
    <submittedName>
        <fullName evidence="1">Uncharacterized protein</fullName>
    </submittedName>
</protein>
<sequence length="286" mass="29600">MNRVTRLLTGTGTVLLLAALLGCGGEQPAALSGEVRVEIQQGRTDYSSGAIVIRVVNESENDVALRQVTLVTPAFPESPPWDRGTTVRAGTTVDLRTPLPEPDCSESTDAPRVSLEFRSREGAGTVQLLASDPLGTLLRLHDESCVAEEVERLATITVGAPQVTGTLATSVASLPITFAPTGADGTLSVTGVASTPLLKPAPPATGAAAKDWTFALALTSSGDAVTEHLEIVPARCDPHAIAEDKVGTVLSLSVDTGSRTGSYRLVPPTDVTDALLAFVHDACGMP</sequence>
<name>A0A3L6ZT27_9MICO</name>
<evidence type="ECO:0000313" key="2">
    <source>
        <dbReference type="Proteomes" id="UP000270299"/>
    </source>
</evidence>